<reference evidence="2 3" key="1">
    <citation type="submission" date="2020-04" db="EMBL/GenBank/DDBJ databases">
        <title>Perkinsus olseni comparative genomics.</title>
        <authorList>
            <person name="Bogema D.R."/>
        </authorList>
    </citation>
    <scope>NUCLEOTIDE SEQUENCE [LARGE SCALE GENOMIC DNA]</scope>
    <source>
        <strain evidence="2">ATCC PRA-31</strain>
    </source>
</reference>
<name>A0A7J6KKD8_PEROL</name>
<proteinExistence type="predicted"/>
<evidence type="ECO:0000256" key="1">
    <source>
        <dbReference type="SAM" id="MobiDB-lite"/>
    </source>
</evidence>
<protein>
    <submittedName>
        <fullName evidence="2">Uncharacterized protein</fullName>
    </submittedName>
</protein>
<sequence length="199" mass="20973">MSVASVLASVTPDKELADRLLAALSSNGISNLRLLESITTSTPIFSAVLNTFAEDESFKDKKGLAGVTLSASAREAGAQLQFALSSAMSSSGRRNPGGQSRLDFSEAIARVKSRYGKIAFMPSAKALEILAKGGLHTYIDFNSMNVSDKGAKKMALTDDGVAVFIQSPDEPSDGSDKGRPKALCAHRSRSEKFPGASVR</sequence>
<feature type="region of interest" description="Disordered" evidence="1">
    <location>
        <begin position="165"/>
        <end position="199"/>
    </location>
</feature>
<dbReference type="EMBL" id="JABANN010002680">
    <property type="protein sequence ID" value="KAF4647332.1"/>
    <property type="molecule type" value="Genomic_DNA"/>
</dbReference>
<evidence type="ECO:0000313" key="2">
    <source>
        <dbReference type="EMBL" id="KAF4647332.1"/>
    </source>
</evidence>
<evidence type="ECO:0000313" key="3">
    <source>
        <dbReference type="Proteomes" id="UP000572268"/>
    </source>
</evidence>
<accession>A0A7J6KKD8</accession>
<organism evidence="2 3">
    <name type="scientific">Perkinsus olseni</name>
    <name type="common">Perkinsus atlanticus</name>
    <dbReference type="NCBI Taxonomy" id="32597"/>
    <lineage>
        <taxon>Eukaryota</taxon>
        <taxon>Sar</taxon>
        <taxon>Alveolata</taxon>
        <taxon>Perkinsozoa</taxon>
        <taxon>Perkinsea</taxon>
        <taxon>Perkinsida</taxon>
        <taxon>Perkinsidae</taxon>
        <taxon>Perkinsus</taxon>
    </lineage>
</organism>
<dbReference type="Proteomes" id="UP000572268">
    <property type="component" value="Unassembled WGS sequence"/>
</dbReference>
<dbReference type="AlphaFoldDB" id="A0A7J6KKD8"/>
<comment type="caution">
    <text evidence="2">The sequence shown here is derived from an EMBL/GenBank/DDBJ whole genome shotgun (WGS) entry which is preliminary data.</text>
</comment>
<gene>
    <name evidence="2" type="ORF">FOL46_004394</name>
</gene>